<sequence length="338" mass="38617">MTSEFNDEHDELSSVGDEEEDAINDIVAHVVDQFLTEFSRRLGIPHPEDMPSPSFPEAKIPETEEDYRRYVWHFIERNLRTYYHPGDPYVEELVKNAAARAKELTQKYELEPEVTPKLALMALYDFAILCDDSASMKKNRGIRIQALEDTCQHVAEIGCCIQQQGVYLRFLNTPEVETFAKLSREGIRTKMKAVKYSGLTRLGSVLSTKIVKPLILDKLESSQLEKPLITIIITDGDPQGEDASCLEEIVLDCKRKLDEHFRDPAGAVFLISRVGNDPSAETFLSNLMINKNLEETLYCCPDQLDERREVFRKAGKDCQYSSYLIKMFKNALESQTDM</sequence>
<dbReference type="Proteomes" id="UP000188318">
    <property type="component" value="Unassembled WGS sequence"/>
</dbReference>
<protein>
    <recommendedName>
        <fullName evidence="3">VWFA domain-containing protein</fullName>
    </recommendedName>
</protein>
<dbReference type="OMA" id="GEDENCF"/>
<organism evidence="1 2">
    <name type="scientific">Aspergillus carbonarius (strain ITEM 5010)</name>
    <dbReference type="NCBI Taxonomy" id="602072"/>
    <lineage>
        <taxon>Eukaryota</taxon>
        <taxon>Fungi</taxon>
        <taxon>Dikarya</taxon>
        <taxon>Ascomycota</taxon>
        <taxon>Pezizomycotina</taxon>
        <taxon>Eurotiomycetes</taxon>
        <taxon>Eurotiomycetidae</taxon>
        <taxon>Eurotiales</taxon>
        <taxon>Aspergillaceae</taxon>
        <taxon>Aspergillus</taxon>
        <taxon>Aspergillus subgen. Circumdati</taxon>
    </lineage>
</organism>
<accession>A0A1R3RJ46</accession>
<evidence type="ECO:0000313" key="2">
    <source>
        <dbReference type="Proteomes" id="UP000188318"/>
    </source>
</evidence>
<dbReference type="VEuPathDB" id="FungiDB:ASPCADRAFT_148138"/>
<dbReference type="OrthoDB" id="2142040at2759"/>
<dbReference type="PANTHER" id="PTHR34706:SF3">
    <property type="entry name" value="ANKYRIN REPEAT PROTEIN (AFU_ORTHOLOGUE AFUA_7G06200)"/>
    <property type="match status" value="1"/>
</dbReference>
<reference evidence="2" key="1">
    <citation type="journal article" date="2017" name="Genome Biol.">
        <title>Comparative genomics reveals high biological diversity and specific adaptations in the industrially and medically important fungal genus Aspergillus.</title>
        <authorList>
            <person name="de Vries R.P."/>
            <person name="Riley R."/>
            <person name="Wiebenga A."/>
            <person name="Aguilar-Osorio G."/>
            <person name="Amillis S."/>
            <person name="Uchima C.A."/>
            <person name="Anderluh G."/>
            <person name="Asadollahi M."/>
            <person name="Askin M."/>
            <person name="Barry K."/>
            <person name="Battaglia E."/>
            <person name="Bayram O."/>
            <person name="Benocci T."/>
            <person name="Braus-Stromeyer S.A."/>
            <person name="Caldana C."/>
            <person name="Canovas D."/>
            <person name="Cerqueira G.C."/>
            <person name="Chen F."/>
            <person name="Chen W."/>
            <person name="Choi C."/>
            <person name="Clum A."/>
            <person name="Dos Santos R.A."/>
            <person name="Damasio A.R."/>
            <person name="Diallinas G."/>
            <person name="Emri T."/>
            <person name="Fekete E."/>
            <person name="Flipphi M."/>
            <person name="Freyberg S."/>
            <person name="Gallo A."/>
            <person name="Gournas C."/>
            <person name="Habgood R."/>
            <person name="Hainaut M."/>
            <person name="Harispe M.L."/>
            <person name="Henrissat B."/>
            <person name="Hilden K.S."/>
            <person name="Hope R."/>
            <person name="Hossain A."/>
            <person name="Karabika E."/>
            <person name="Karaffa L."/>
            <person name="Karanyi Z."/>
            <person name="Krasevec N."/>
            <person name="Kuo A."/>
            <person name="Kusch H."/>
            <person name="LaButti K."/>
            <person name="Lagendijk E.L."/>
            <person name="Lapidus A."/>
            <person name="Levasseur A."/>
            <person name="Lindquist E."/>
            <person name="Lipzen A."/>
            <person name="Logrieco A.F."/>
            <person name="MacCabe A."/>
            <person name="Maekelae M.R."/>
            <person name="Malavazi I."/>
            <person name="Melin P."/>
            <person name="Meyer V."/>
            <person name="Mielnichuk N."/>
            <person name="Miskei M."/>
            <person name="Molnar A.P."/>
            <person name="Mule G."/>
            <person name="Ngan C.Y."/>
            <person name="Orejas M."/>
            <person name="Orosz E."/>
            <person name="Ouedraogo J.P."/>
            <person name="Overkamp K.M."/>
            <person name="Park H.-S."/>
            <person name="Perrone G."/>
            <person name="Piumi F."/>
            <person name="Punt P.J."/>
            <person name="Ram A.F."/>
            <person name="Ramon A."/>
            <person name="Rauscher S."/>
            <person name="Record E."/>
            <person name="Riano-Pachon D.M."/>
            <person name="Robert V."/>
            <person name="Roehrig J."/>
            <person name="Ruller R."/>
            <person name="Salamov A."/>
            <person name="Salih N.S."/>
            <person name="Samson R.A."/>
            <person name="Sandor E."/>
            <person name="Sanguinetti M."/>
            <person name="Schuetze T."/>
            <person name="Sepcic K."/>
            <person name="Shelest E."/>
            <person name="Sherlock G."/>
            <person name="Sophianopoulou V."/>
            <person name="Squina F.M."/>
            <person name="Sun H."/>
            <person name="Susca A."/>
            <person name="Todd R.B."/>
            <person name="Tsang A."/>
            <person name="Unkles S.E."/>
            <person name="van de Wiele N."/>
            <person name="van Rossen-Uffink D."/>
            <person name="Oliveira J.V."/>
            <person name="Vesth T.C."/>
            <person name="Visser J."/>
            <person name="Yu J.-H."/>
            <person name="Zhou M."/>
            <person name="Andersen M.R."/>
            <person name="Archer D.B."/>
            <person name="Baker S.E."/>
            <person name="Benoit I."/>
            <person name="Brakhage A.A."/>
            <person name="Braus G.H."/>
            <person name="Fischer R."/>
            <person name="Frisvad J.C."/>
            <person name="Goldman G.H."/>
            <person name="Houbraken J."/>
            <person name="Oakley B."/>
            <person name="Pocsi I."/>
            <person name="Scazzocchio C."/>
            <person name="Seiboth B."/>
            <person name="vanKuyk P.A."/>
            <person name="Wortman J."/>
            <person name="Dyer P.S."/>
            <person name="Grigoriev I.V."/>
        </authorList>
    </citation>
    <scope>NUCLEOTIDE SEQUENCE [LARGE SCALE GENOMIC DNA]</scope>
    <source>
        <strain evidence="2">ITEM 5010</strain>
    </source>
</reference>
<keyword evidence="2" id="KW-1185">Reference proteome</keyword>
<dbReference type="PANTHER" id="PTHR34706">
    <property type="entry name" value="SLR1338 PROTEIN"/>
    <property type="match status" value="1"/>
</dbReference>
<dbReference type="STRING" id="602072.A0A1R3RJ46"/>
<evidence type="ECO:0000313" key="1">
    <source>
        <dbReference type="EMBL" id="OOF94496.1"/>
    </source>
</evidence>
<evidence type="ECO:0008006" key="3">
    <source>
        <dbReference type="Google" id="ProtNLM"/>
    </source>
</evidence>
<dbReference type="AlphaFoldDB" id="A0A1R3RJ46"/>
<gene>
    <name evidence="1" type="ORF">ASPCADRAFT_148138</name>
</gene>
<dbReference type="EMBL" id="KV907501">
    <property type="protein sequence ID" value="OOF94496.1"/>
    <property type="molecule type" value="Genomic_DNA"/>
</dbReference>
<name>A0A1R3RJ46_ASPC5</name>
<proteinExistence type="predicted"/>